<dbReference type="AlphaFoldDB" id="A0A6A6ZZU4"/>
<accession>A0A6A6ZZU4</accession>
<organism evidence="1 2">
    <name type="scientific">Ophiobolus disseminans</name>
    <dbReference type="NCBI Taxonomy" id="1469910"/>
    <lineage>
        <taxon>Eukaryota</taxon>
        <taxon>Fungi</taxon>
        <taxon>Dikarya</taxon>
        <taxon>Ascomycota</taxon>
        <taxon>Pezizomycotina</taxon>
        <taxon>Dothideomycetes</taxon>
        <taxon>Pleosporomycetidae</taxon>
        <taxon>Pleosporales</taxon>
        <taxon>Pleosporineae</taxon>
        <taxon>Phaeosphaeriaceae</taxon>
        <taxon>Ophiobolus</taxon>
    </lineage>
</organism>
<name>A0A6A6ZZU4_9PLEO</name>
<gene>
    <name evidence="1" type="ORF">CC86DRAFT_405860</name>
</gene>
<reference evidence="1" key="1">
    <citation type="journal article" date="2020" name="Stud. Mycol.">
        <title>101 Dothideomycetes genomes: a test case for predicting lifestyles and emergence of pathogens.</title>
        <authorList>
            <person name="Haridas S."/>
            <person name="Albert R."/>
            <person name="Binder M."/>
            <person name="Bloem J."/>
            <person name="Labutti K."/>
            <person name="Salamov A."/>
            <person name="Andreopoulos B."/>
            <person name="Baker S."/>
            <person name="Barry K."/>
            <person name="Bills G."/>
            <person name="Bluhm B."/>
            <person name="Cannon C."/>
            <person name="Castanera R."/>
            <person name="Culley D."/>
            <person name="Daum C."/>
            <person name="Ezra D."/>
            <person name="Gonzalez J."/>
            <person name="Henrissat B."/>
            <person name="Kuo A."/>
            <person name="Liang C."/>
            <person name="Lipzen A."/>
            <person name="Lutzoni F."/>
            <person name="Magnuson J."/>
            <person name="Mondo S."/>
            <person name="Nolan M."/>
            <person name="Ohm R."/>
            <person name="Pangilinan J."/>
            <person name="Park H.-J."/>
            <person name="Ramirez L."/>
            <person name="Alfaro M."/>
            <person name="Sun H."/>
            <person name="Tritt A."/>
            <person name="Yoshinaga Y."/>
            <person name="Zwiers L.-H."/>
            <person name="Turgeon B."/>
            <person name="Goodwin S."/>
            <person name="Spatafora J."/>
            <person name="Crous P."/>
            <person name="Grigoriev I."/>
        </authorList>
    </citation>
    <scope>NUCLEOTIDE SEQUENCE</scope>
    <source>
        <strain evidence="1">CBS 113818</strain>
    </source>
</reference>
<dbReference type="InterPro" id="IPR013083">
    <property type="entry name" value="Znf_RING/FYVE/PHD"/>
</dbReference>
<sequence length="257" mass="29481">MKDDLHQVTGLGPCRHVFGRACVEYLIRVSDSRWLRCPLCRADWCYVSSDDLDRTPPPMSLRHYCTEKQILIYACDYATMRYFLFGEPEYCRDICPIPTDGLSLMVEIGRLLRTVLTSPPFVSKIARLQEACMATLEAPGFDPRAPAALSMVRFWHPFCHAMGRSVRGQCIIEACVDVCNEATTVSEFLGMKDKAIAAAKSEWALVRVEDDGEDFVDMLLEVMRAVIERKNEEQKEEWERTTMITIRHRQLAMDKKD</sequence>
<evidence type="ECO:0008006" key="3">
    <source>
        <dbReference type="Google" id="ProtNLM"/>
    </source>
</evidence>
<dbReference type="EMBL" id="MU006225">
    <property type="protein sequence ID" value="KAF2826590.1"/>
    <property type="molecule type" value="Genomic_DNA"/>
</dbReference>
<dbReference type="Proteomes" id="UP000799424">
    <property type="component" value="Unassembled WGS sequence"/>
</dbReference>
<evidence type="ECO:0000313" key="2">
    <source>
        <dbReference type="Proteomes" id="UP000799424"/>
    </source>
</evidence>
<evidence type="ECO:0000313" key="1">
    <source>
        <dbReference type="EMBL" id="KAF2826590.1"/>
    </source>
</evidence>
<dbReference type="SUPFAM" id="SSF57850">
    <property type="entry name" value="RING/U-box"/>
    <property type="match status" value="1"/>
</dbReference>
<dbReference type="Gene3D" id="3.30.40.10">
    <property type="entry name" value="Zinc/RING finger domain, C3HC4 (zinc finger)"/>
    <property type="match status" value="1"/>
</dbReference>
<keyword evidence="2" id="KW-1185">Reference proteome</keyword>
<proteinExistence type="predicted"/>
<protein>
    <recommendedName>
        <fullName evidence="3">RING-type domain-containing protein</fullName>
    </recommendedName>
</protein>
<dbReference type="OrthoDB" id="3791947at2759"/>